<dbReference type="InterPro" id="IPR050452">
    <property type="entry name" value="Metacaspase"/>
</dbReference>
<evidence type="ECO:0000313" key="3">
    <source>
        <dbReference type="EMBL" id="OFJ49808.1"/>
    </source>
</evidence>
<protein>
    <recommendedName>
        <fullName evidence="2">Peptidase C14 caspase domain-containing protein</fullName>
    </recommendedName>
</protein>
<feature type="signal peptide" evidence="1">
    <location>
        <begin position="1"/>
        <end position="28"/>
    </location>
</feature>
<evidence type="ECO:0000313" key="4">
    <source>
        <dbReference type="Proteomes" id="UP000092634"/>
    </source>
</evidence>
<dbReference type="InterPro" id="IPR011600">
    <property type="entry name" value="Pept_C14_caspase"/>
</dbReference>
<dbReference type="GO" id="GO:0006508">
    <property type="term" value="P:proteolysis"/>
    <property type="evidence" value="ECO:0007669"/>
    <property type="project" value="InterPro"/>
</dbReference>
<dbReference type="Proteomes" id="UP000092634">
    <property type="component" value="Unassembled WGS sequence"/>
</dbReference>
<sequence>MRRRQAWLLRSCLRSCLLSCLLGGTALAGERHALLIGVADLPAMPRSSWLAGPTADVNAMHAALLQQGFADARIERLADDAGASQAPTRAAVLARLAQLEKTLGKDDLLLLYWSGHSVLLPAYPGQAAAPQGRRTRLLTRDSQVSYQGRQLDGGIASSELGRAIDAFAARQTQVVAIFDTCHAAAGTRSGDGLTWRGLAAPDIGWRPMPGAPAASHDAAAADAPRARPRFVAFYASEAQQRTPEATAAAAPGQAAGLFTQAVIAALQSEPQTYAMWAGAATQQYQSALRAYQLPRSAWPSPVYAGALDAALWQGGATGAAPLWPVQRDARGWQVPYGLLDGIREGDLFRHAGTRWRAATVGWGETRLALLPGDGGDSATPGWASRTPAPLPVSAARHGGQRLATLLALPATPGQPCSTRASN</sequence>
<dbReference type="PANTHER" id="PTHR48104">
    <property type="entry name" value="METACASPASE-4"/>
    <property type="match status" value="1"/>
</dbReference>
<dbReference type="GO" id="GO:0005737">
    <property type="term" value="C:cytoplasm"/>
    <property type="evidence" value="ECO:0007669"/>
    <property type="project" value="TreeGrafter"/>
</dbReference>
<feature type="chain" id="PRO_5009214843" description="Peptidase C14 caspase domain-containing protein" evidence="1">
    <location>
        <begin position="29"/>
        <end position="422"/>
    </location>
</feature>
<keyword evidence="1" id="KW-0732">Signal</keyword>
<reference evidence="3 4" key="1">
    <citation type="submission" date="2016-10" db="EMBL/GenBank/DDBJ databases">
        <title>Updated version of Genome Assembly of Janthinobacterium lividum ERGS5:01.</title>
        <authorList>
            <person name="Kumar R."/>
            <person name="Acharya V."/>
            <person name="Singh D."/>
        </authorList>
    </citation>
    <scope>NUCLEOTIDE SEQUENCE [LARGE SCALE GENOMIC DNA]</scope>
    <source>
        <strain evidence="3 4">ERGS5:01</strain>
    </source>
</reference>
<organism evidence="3 4">
    <name type="scientific">Janthinobacterium lividum</name>
    <dbReference type="NCBI Taxonomy" id="29581"/>
    <lineage>
        <taxon>Bacteria</taxon>
        <taxon>Pseudomonadati</taxon>
        <taxon>Pseudomonadota</taxon>
        <taxon>Betaproteobacteria</taxon>
        <taxon>Burkholderiales</taxon>
        <taxon>Oxalobacteraceae</taxon>
        <taxon>Janthinobacterium</taxon>
    </lineage>
</organism>
<dbReference type="Pfam" id="PF00656">
    <property type="entry name" value="Peptidase_C14"/>
    <property type="match status" value="1"/>
</dbReference>
<evidence type="ECO:0000259" key="2">
    <source>
        <dbReference type="Pfam" id="PF00656"/>
    </source>
</evidence>
<dbReference type="GO" id="GO:0004197">
    <property type="term" value="F:cysteine-type endopeptidase activity"/>
    <property type="evidence" value="ECO:0007669"/>
    <property type="project" value="InterPro"/>
</dbReference>
<dbReference type="EMBL" id="MAQB02000001">
    <property type="protein sequence ID" value="OFJ49808.1"/>
    <property type="molecule type" value="Genomic_DNA"/>
</dbReference>
<comment type="caution">
    <text evidence="3">The sequence shown here is derived from an EMBL/GenBank/DDBJ whole genome shotgun (WGS) entry which is preliminary data.</text>
</comment>
<proteinExistence type="predicted"/>
<dbReference type="PANTHER" id="PTHR48104:SF30">
    <property type="entry name" value="METACASPASE-1"/>
    <property type="match status" value="1"/>
</dbReference>
<dbReference type="Gene3D" id="3.40.50.1460">
    <property type="match status" value="1"/>
</dbReference>
<feature type="domain" description="Peptidase C14 caspase" evidence="2">
    <location>
        <begin position="31"/>
        <end position="270"/>
    </location>
</feature>
<gene>
    <name evidence="3" type="ORF">BA896_014015</name>
</gene>
<name>A0A1E8PU36_9BURK</name>
<accession>A0A1E8PU36</accession>
<dbReference type="AlphaFoldDB" id="A0A1E8PU36"/>
<evidence type="ECO:0000256" key="1">
    <source>
        <dbReference type="SAM" id="SignalP"/>
    </source>
</evidence>